<dbReference type="Gene3D" id="1.10.260.40">
    <property type="entry name" value="lambda repressor-like DNA-binding domains"/>
    <property type="match status" value="1"/>
</dbReference>
<dbReference type="InterPro" id="IPR000843">
    <property type="entry name" value="HTH_LacI"/>
</dbReference>
<keyword evidence="1" id="KW-0805">Transcription regulation</keyword>
<name>A0A412G6A6_9FIRM</name>
<evidence type="ECO:0000256" key="2">
    <source>
        <dbReference type="ARBA" id="ARBA00023125"/>
    </source>
</evidence>
<dbReference type="AlphaFoldDB" id="A0A412G6A6"/>
<sequence>MKRVTIYDVANEAGVSLATVSRVINGSNVVKGGTKQKVEEAIEKLGYKPNAIAQGLALQKTTTIALVIPEASFTYTGQIINGLLDVAKIYKYNIMLHTTTEGINEINDIIENIIKSRVDGVVIYNDKLMREELNTLTKYNVPIVIIGNKVSDAKISSVYVDIENAVYELVMKYLEGGKRDIAIIQDRKNGYSIDQMINGAKKAYATKGLEFNGYLEIPGQYRTSYDFMKDYLQDHKHDLIIANRDSQAIAVVNAAKENGIDIPKEMEIVCVIDTKYNSMMRPQISSFAIPSYDLGAVSMRVMTKMLQENTDDIDKEIELSYLFTPRQSTL</sequence>
<dbReference type="Gene3D" id="3.40.50.2300">
    <property type="match status" value="2"/>
</dbReference>
<dbReference type="InterPro" id="IPR010982">
    <property type="entry name" value="Lambda_DNA-bd_dom_sf"/>
</dbReference>
<dbReference type="PROSITE" id="PS50932">
    <property type="entry name" value="HTH_LACI_2"/>
    <property type="match status" value="1"/>
</dbReference>
<accession>A0A412G6A6</accession>
<evidence type="ECO:0000256" key="3">
    <source>
        <dbReference type="ARBA" id="ARBA00023163"/>
    </source>
</evidence>
<evidence type="ECO:0000256" key="1">
    <source>
        <dbReference type="ARBA" id="ARBA00023015"/>
    </source>
</evidence>
<dbReference type="CDD" id="cd01392">
    <property type="entry name" value="HTH_LacI"/>
    <property type="match status" value="1"/>
</dbReference>
<dbReference type="GO" id="GO:0000976">
    <property type="term" value="F:transcription cis-regulatory region binding"/>
    <property type="evidence" value="ECO:0007669"/>
    <property type="project" value="TreeGrafter"/>
</dbReference>
<dbReference type="Pfam" id="PF13377">
    <property type="entry name" value="Peripla_BP_3"/>
    <property type="match status" value="1"/>
</dbReference>
<dbReference type="PRINTS" id="PR00036">
    <property type="entry name" value="HTHLACI"/>
</dbReference>
<dbReference type="FunFam" id="1.10.260.40:FF:000002">
    <property type="entry name" value="HTH-type transcriptional repressor PurR"/>
    <property type="match status" value="1"/>
</dbReference>
<organism evidence="5 6">
    <name type="scientific">Holdemania filiformis</name>
    <dbReference type="NCBI Taxonomy" id="61171"/>
    <lineage>
        <taxon>Bacteria</taxon>
        <taxon>Bacillati</taxon>
        <taxon>Bacillota</taxon>
        <taxon>Erysipelotrichia</taxon>
        <taxon>Erysipelotrichales</taxon>
        <taxon>Erysipelotrichaceae</taxon>
        <taxon>Holdemania</taxon>
    </lineage>
</organism>
<evidence type="ECO:0000313" key="6">
    <source>
        <dbReference type="Proteomes" id="UP000284178"/>
    </source>
</evidence>
<dbReference type="EMBL" id="QRUP01000001">
    <property type="protein sequence ID" value="RGR76813.1"/>
    <property type="molecule type" value="Genomic_DNA"/>
</dbReference>
<dbReference type="GO" id="GO:0003700">
    <property type="term" value="F:DNA-binding transcription factor activity"/>
    <property type="evidence" value="ECO:0007669"/>
    <property type="project" value="TreeGrafter"/>
</dbReference>
<keyword evidence="6" id="KW-1185">Reference proteome</keyword>
<dbReference type="SUPFAM" id="SSF53822">
    <property type="entry name" value="Periplasmic binding protein-like I"/>
    <property type="match status" value="1"/>
</dbReference>
<dbReference type="Pfam" id="PF00356">
    <property type="entry name" value="LacI"/>
    <property type="match status" value="1"/>
</dbReference>
<reference evidence="5 6" key="1">
    <citation type="submission" date="2018-08" db="EMBL/GenBank/DDBJ databases">
        <title>A genome reference for cultivated species of the human gut microbiota.</title>
        <authorList>
            <person name="Zou Y."/>
            <person name="Xue W."/>
            <person name="Luo G."/>
        </authorList>
    </citation>
    <scope>NUCLEOTIDE SEQUENCE [LARGE SCALE GENOMIC DNA]</scope>
    <source>
        <strain evidence="5 6">AF24-29</strain>
    </source>
</reference>
<dbReference type="PANTHER" id="PTHR30146">
    <property type="entry name" value="LACI-RELATED TRANSCRIPTIONAL REPRESSOR"/>
    <property type="match status" value="1"/>
</dbReference>
<keyword evidence="3" id="KW-0804">Transcription</keyword>
<dbReference type="PANTHER" id="PTHR30146:SF150">
    <property type="entry name" value="ARABINOSE METABOLISM TRANSCRIPTIONAL REPRESSOR"/>
    <property type="match status" value="1"/>
</dbReference>
<dbReference type="SMART" id="SM00354">
    <property type="entry name" value="HTH_LACI"/>
    <property type="match status" value="1"/>
</dbReference>
<proteinExistence type="predicted"/>
<dbReference type="InterPro" id="IPR028082">
    <property type="entry name" value="Peripla_BP_I"/>
</dbReference>
<comment type="caution">
    <text evidence="5">The sequence shown here is derived from an EMBL/GenBank/DDBJ whole genome shotgun (WGS) entry which is preliminary data.</text>
</comment>
<dbReference type="RefSeq" id="WP_006060268.1">
    <property type="nucleotide sequence ID" value="NZ_CABJCV010000001.1"/>
</dbReference>
<feature type="domain" description="HTH lacI-type" evidence="4">
    <location>
        <begin position="4"/>
        <end position="58"/>
    </location>
</feature>
<dbReference type="GeneID" id="83013898"/>
<protein>
    <submittedName>
        <fullName evidence="5">LacI family transcriptional regulator</fullName>
    </submittedName>
</protein>
<gene>
    <name evidence="5" type="ORF">DWY25_00545</name>
</gene>
<dbReference type="InterPro" id="IPR046335">
    <property type="entry name" value="LacI/GalR-like_sensor"/>
</dbReference>
<dbReference type="SUPFAM" id="SSF47413">
    <property type="entry name" value="lambda repressor-like DNA-binding domains"/>
    <property type="match status" value="1"/>
</dbReference>
<keyword evidence="2" id="KW-0238">DNA-binding</keyword>
<evidence type="ECO:0000313" key="5">
    <source>
        <dbReference type="EMBL" id="RGR76813.1"/>
    </source>
</evidence>
<dbReference type="Proteomes" id="UP000284178">
    <property type="component" value="Unassembled WGS sequence"/>
</dbReference>
<dbReference type="PROSITE" id="PS00356">
    <property type="entry name" value="HTH_LACI_1"/>
    <property type="match status" value="1"/>
</dbReference>
<evidence type="ECO:0000259" key="4">
    <source>
        <dbReference type="PROSITE" id="PS50932"/>
    </source>
</evidence>